<dbReference type="STRING" id="139420.A0A371CPQ0"/>
<accession>A0A371CPQ0</accession>
<evidence type="ECO:0000313" key="2">
    <source>
        <dbReference type="Proteomes" id="UP000256964"/>
    </source>
</evidence>
<dbReference type="OrthoDB" id="2754773at2759"/>
<dbReference type="AlphaFoldDB" id="A0A371CPQ0"/>
<organism evidence="1 2">
    <name type="scientific">Lentinus brumalis</name>
    <dbReference type="NCBI Taxonomy" id="2498619"/>
    <lineage>
        <taxon>Eukaryota</taxon>
        <taxon>Fungi</taxon>
        <taxon>Dikarya</taxon>
        <taxon>Basidiomycota</taxon>
        <taxon>Agaricomycotina</taxon>
        <taxon>Agaricomycetes</taxon>
        <taxon>Polyporales</taxon>
        <taxon>Polyporaceae</taxon>
        <taxon>Lentinus</taxon>
    </lineage>
</organism>
<dbReference type="EMBL" id="KZ857489">
    <property type="protein sequence ID" value="RDX42270.1"/>
    <property type="molecule type" value="Genomic_DNA"/>
</dbReference>
<evidence type="ECO:0000313" key="1">
    <source>
        <dbReference type="EMBL" id="RDX42270.1"/>
    </source>
</evidence>
<proteinExistence type="predicted"/>
<dbReference type="Proteomes" id="UP000256964">
    <property type="component" value="Unassembled WGS sequence"/>
</dbReference>
<reference evidence="1 2" key="1">
    <citation type="journal article" date="2018" name="Biotechnol. Biofuels">
        <title>Integrative visual omics of the white-rot fungus Polyporus brumalis exposes the biotechnological potential of its oxidative enzymes for delignifying raw plant biomass.</title>
        <authorList>
            <person name="Miyauchi S."/>
            <person name="Rancon A."/>
            <person name="Drula E."/>
            <person name="Hage H."/>
            <person name="Chaduli D."/>
            <person name="Favel A."/>
            <person name="Grisel S."/>
            <person name="Henrissat B."/>
            <person name="Herpoel-Gimbert I."/>
            <person name="Ruiz-Duenas F.J."/>
            <person name="Chevret D."/>
            <person name="Hainaut M."/>
            <person name="Lin J."/>
            <person name="Wang M."/>
            <person name="Pangilinan J."/>
            <person name="Lipzen A."/>
            <person name="Lesage-Meessen L."/>
            <person name="Navarro D."/>
            <person name="Riley R."/>
            <person name="Grigoriev I.V."/>
            <person name="Zhou S."/>
            <person name="Raouche S."/>
            <person name="Rosso M.N."/>
        </authorList>
    </citation>
    <scope>NUCLEOTIDE SEQUENCE [LARGE SCALE GENOMIC DNA]</scope>
    <source>
        <strain evidence="1 2">BRFM 1820</strain>
    </source>
</reference>
<name>A0A371CPQ0_9APHY</name>
<keyword evidence="2" id="KW-1185">Reference proteome</keyword>
<dbReference type="Gene3D" id="1.20.1280.50">
    <property type="match status" value="1"/>
</dbReference>
<protein>
    <submittedName>
        <fullName evidence="1">Uncharacterized protein</fullName>
    </submittedName>
</protein>
<gene>
    <name evidence="1" type="ORF">OH76DRAFT_137639</name>
</gene>
<sequence length="483" mass="53849">MEQNAPRSNYVHALPPEILSSVFEQLFLDVTPMFRESRPDLFARHAALSLCLPLLAVCRRWRCVAIGHAVLWRRIRILSPTRLGLVEFALQYSRGLQLELSINVADEQAIHSVVSLLLPHIGRIRTLQVFIPARSISNINTILTTRMPVLERLFVIGGYGLLSAPHASLDVAPGQYPALRSLSAEIVHIPWYAHAFSALDILAVCTRLVHLTIQGSLPYDRDSAVDRHRVVAMRNLRELHIQDSAHQLLPLLSHLHLPVETDMFVLTTADFAGNPKARANLRDMVPDDPRCMPILGDAVSVHFEKENEIITIHGSSGGKLVLMLPLDDNFMNTEPEHGVPLHLVLDDFVRLFSRSAIVKFHYEGDFDGRVSRDLWERTFRTFDGIEEVSVFGYGDARMLEFALALGGESAAESPGLHAPLLPHLRKVNLHGANAQEAYDQLDWGFKSGDNDGRKVDIHLSSVAVAPTGGWVGKASQEELRCFT</sequence>